<feature type="domain" description="Aminotransferase class I/classII large" evidence="7">
    <location>
        <begin position="105"/>
        <end position="463"/>
    </location>
</feature>
<dbReference type="GO" id="GO:0030170">
    <property type="term" value="F:pyridoxal phosphate binding"/>
    <property type="evidence" value="ECO:0007669"/>
    <property type="project" value="InterPro"/>
</dbReference>
<evidence type="ECO:0000256" key="1">
    <source>
        <dbReference type="ARBA" id="ARBA00001933"/>
    </source>
</evidence>
<dbReference type="InterPro" id="IPR004839">
    <property type="entry name" value="Aminotransferase_I/II_large"/>
</dbReference>
<dbReference type="GO" id="GO:0008483">
    <property type="term" value="F:transaminase activity"/>
    <property type="evidence" value="ECO:0007669"/>
    <property type="project" value="UniProtKB-KW"/>
</dbReference>
<sequence length="512" mass="57082">MSFSNRRVSVLRDSLHASADGRRFSVHPEDENERESASHRSLREHPGHKHHAALDTSRSSTGVIWTTEQAQKHGFYDEPEKWANLGQGAPEVGDIDGCFPRPDSIPLNDNSREYGPTAGIKTLRAAVANLYNHDYRQGKESQYSWENVCIVPGGRAGLIRIAAVLGNAYLGFFIPDYTAYNEMLSLFRNFVAIPTPLSAADGYHIHADKIADELARGTSVILTSNPRNPTGHALPAEELKLIQDICRDRATLIFDEFYAGYRYDNGCDGSSISAAENVIDVDLDDVLLIDGLTKRFRLPGWRVAWIVGPKDFIKALGSCGSYLDGGTNVPFQEAAVSMLEPAKVRKEMASLQTHFKAKRDYVLKRLNEIGFHAGDQNRPESTFYIWLDLTTLDPPLPKNSPIDISNGLAFFDALLEEKTIVVPGIFFDLNPAKRRDLFDSPCHHFVRISYGPKMEQLEKGLDGIERVVKRARGESPSYGSAVHDEPDQKTPRSPIQFWKGKEQSGLSGERLQ</sequence>
<feature type="region of interest" description="Disordered" evidence="6">
    <location>
        <begin position="472"/>
        <end position="512"/>
    </location>
</feature>
<feature type="region of interest" description="Disordered" evidence="6">
    <location>
        <begin position="21"/>
        <end position="61"/>
    </location>
</feature>
<dbReference type="SUPFAM" id="SSF53383">
    <property type="entry name" value="PLP-dependent transferases"/>
    <property type="match status" value="1"/>
</dbReference>
<comment type="caution">
    <text evidence="8">The sequence shown here is derived from an EMBL/GenBank/DDBJ whole genome shotgun (WGS) entry which is preliminary data.</text>
</comment>
<keyword evidence="3" id="KW-0032">Aminotransferase</keyword>
<evidence type="ECO:0000313" key="9">
    <source>
        <dbReference type="Proteomes" id="UP001172673"/>
    </source>
</evidence>
<organism evidence="8 9">
    <name type="scientific">Cladophialophora chaetospira</name>
    <dbReference type="NCBI Taxonomy" id="386627"/>
    <lineage>
        <taxon>Eukaryota</taxon>
        <taxon>Fungi</taxon>
        <taxon>Dikarya</taxon>
        <taxon>Ascomycota</taxon>
        <taxon>Pezizomycotina</taxon>
        <taxon>Eurotiomycetes</taxon>
        <taxon>Chaetothyriomycetidae</taxon>
        <taxon>Chaetothyriales</taxon>
        <taxon>Herpotrichiellaceae</taxon>
        <taxon>Cladophialophora</taxon>
    </lineage>
</organism>
<dbReference type="InterPro" id="IPR050596">
    <property type="entry name" value="AspAT/PAT-like"/>
</dbReference>
<dbReference type="Pfam" id="PF00155">
    <property type="entry name" value="Aminotran_1_2"/>
    <property type="match status" value="1"/>
</dbReference>
<feature type="compositionally biased region" description="Basic and acidic residues" evidence="6">
    <location>
        <begin position="21"/>
        <end position="45"/>
    </location>
</feature>
<evidence type="ECO:0000256" key="6">
    <source>
        <dbReference type="SAM" id="MobiDB-lite"/>
    </source>
</evidence>
<dbReference type="Gene3D" id="3.40.640.10">
    <property type="entry name" value="Type I PLP-dependent aspartate aminotransferase-like (Major domain)"/>
    <property type="match status" value="1"/>
</dbReference>
<dbReference type="InterPro" id="IPR015421">
    <property type="entry name" value="PyrdxlP-dep_Trfase_major"/>
</dbReference>
<evidence type="ECO:0000256" key="3">
    <source>
        <dbReference type="ARBA" id="ARBA00022576"/>
    </source>
</evidence>
<keyword evidence="5" id="KW-0663">Pyridoxal phosphate</keyword>
<evidence type="ECO:0000259" key="7">
    <source>
        <dbReference type="Pfam" id="PF00155"/>
    </source>
</evidence>
<dbReference type="InterPro" id="IPR015424">
    <property type="entry name" value="PyrdxlP-dep_Trfase"/>
</dbReference>
<gene>
    <name evidence="8" type="ORF">H2200_002881</name>
</gene>
<proteinExistence type="inferred from homology"/>
<protein>
    <recommendedName>
        <fullName evidence="7">Aminotransferase class I/classII large domain-containing protein</fullName>
    </recommendedName>
</protein>
<evidence type="ECO:0000256" key="2">
    <source>
        <dbReference type="ARBA" id="ARBA00007441"/>
    </source>
</evidence>
<keyword evidence="9" id="KW-1185">Reference proteome</keyword>
<dbReference type="AlphaFoldDB" id="A0AA38XGA9"/>
<name>A0AA38XGA9_9EURO</name>
<keyword evidence="4" id="KW-0808">Transferase</keyword>
<reference evidence="8" key="1">
    <citation type="submission" date="2022-10" db="EMBL/GenBank/DDBJ databases">
        <title>Culturing micro-colonial fungi from biological soil crusts in the Mojave desert and describing Neophaeococcomyces mojavensis, and introducing the new genera and species Taxawa tesnikishii.</title>
        <authorList>
            <person name="Kurbessoian T."/>
            <person name="Stajich J.E."/>
        </authorList>
    </citation>
    <scope>NUCLEOTIDE SEQUENCE</scope>
    <source>
        <strain evidence="8">TK_41</strain>
    </source>
</reference>
<comment type="cofactor">
    <cofactor evidence="1">
        <name>pyridoxal 5'-phosphate</name>
        <dbReference type="ChEBI" id="CHEBI:597326"/>
    </cofactor>
</comment>
<dbReference type="CDD" id="cd00609">
    <property type="entry name" value="AAT_like"/>
    <property type="match status" value="1"/>
</dbReference>
<dbReference type="PANTHER" id="PTHR46383:SF1">
    <property type="entry name" value="ASPARTATE AMINOTRANSFERASE"/>
    <property type="match status" value="1"/>
</dbReference>
<accession>A0AA38XGA9</accession>
<evidence type="ECO:0000256" key="5">
    <source>
        <dbReference type="ARBA" id="ARBA00022898"/>
    </source>
</evidence>
<comment type="similarity">
    <text evidence="2">Belongs to the class-I pyridoxal-phosphate-dependent aminotransferase family.</text>
</comment>
<evidence type="ECO:0000313" key="8">
    <source>
        <dbReference type="EMBL" id="KAJ9612940.1"/>
    </source>
</evidence>
<dbReference type="PANTHER" id="PTHR46383">
    <property type="entry name" value="ASPARTATE AMINOTRANSFERASE"/>
    <property type="match status" value="1"/>
</dbReference>
<evidence type="ECO:0000256" key="4">
    <source>
        <dbReference type="ARBA" id="ARBA00022679"/>
    </source>
</evidence>
<dbReference type="GO" id="GO:0006520">
    <property type="term" value="P:amino acid metabolic process"/>
    <property type="evidence" value="ECO:0007669"/>
    <property type="project" value="InterPro"/>
</dbReference>
<dbReference type="Proteomes" id="UP001172673">
    <property type="component" value="Unassembled WGS sequence"/>
</dbReference>
<dbReference type="EMBL" id="JAPDRK010000004">
    <property type="protein sequence ID" value="KAJ9612940.1"/>
    <property type="molecule type" value="Genomic_DNA"/>
</dbReference>